<evidence type="ECO:0000256" key="5">
    <source>
        <dbReference type="PIRNR" id="PIRNR017302"/>
    </source>
</evidence>
<evidence type="ECO:0000313" key="9">
    <source>
        <dbReference type="Proteomes" id="UP000677054"/>
    </source>
</evidence>
<comment type="function">
    <text evidence="5">May play a role in ribosome biogenesis.</text>
</comment>
<dbReference type="EMBL" id="CAJPEV010003081">
    <property type="protein sequence ID" value="CAG0898866.1"/>
    <property type="molecule type" value="Genomic_DNA"/>
</dbReference>
<dbReference type="EMBL" id="LR902598">
    <property type="protein sequence ID" value="CAD7250803.1"/>
    <property type="molecule type" value="Genomic_DNA"/>
</dbReference>
<evidence type="ECO:0000256" key="2">
    <source>
        <dbReference type="ARBA" id="ARBA00018339"/>
    </source>
</evidence>
<dbReference type="InterPro" id="IPR011687">
    <property type="entry name" value="Nop53/GLTSCR2"/>
</dbReference>
<keyword evidence="9" id="KW-1185">Reference proteome</keyword>
<keyword evidence="3 5" id="KW-0690">Ribosome biogenesis</keyword>
<dbReference type="GO" id="GO:0000027">
    <property type="term" value="P:ribosomal large subunit assembly"/>
    <property type="evidence" value="ECO:0007669"/>
    <property type="project" value="UniProtKB-UniRule"/>
</dbReference>
<keyword evidence="6" id="KW-0175">Coiled coil</keyword>
<organism evidence="8">
    <name type="scientific">Darwinula stevensoni</name>
    <dbReference type="NCBI Taxonomy" id="69355"/>
    <lineage>
        <taxon>Eukaryota</taxon>
        <taxon>Metazoa</taxon>
        <taxon>Ecdysozoa</taxon>
        <taxon>Arthropoda</taxon>
        <taxon>Crustacea</taxon>
        <taxon>Oligostraca</taxon>
        <taxon>Ostracoda</taxon>
        <taxon>Podocopa</taxon>
        <taxon>Podocopida</taxon>
        <taxon>Darwinulocopina</taxon>
        <taxon>Darwinuloidea</taxon>
        <taxon>Darwinulidae</taxon>
        <taxon>Darwinula</taxon>
    </lineage>
</organism>
<dbReference type="PANTHER" id="PTHR14211">
    <property type="entry name" value="GLIOMA SUPPRESSOR CANDIDATE REGION GENE 2"/>
    <property type="match status" value="1"/>
</dbReference>
<comment type="similarity">
    <text evidence="1 5">Belongs to the NOP53 family.</text>
</comment>
<dbReference type="Proteomes" id="UP000677054">
    <property type="component" value="Unassembled WGS sequence"/>
</dbReference>
<dbReference type="GO" id="GO:0008097">
    <property type="term" value="F:5S rRNA binding"/>
    <property type="evidence" value="ECO:0007669"/>
    <property type="project" value="TreeGrafter"/>
</dbReference>
<evidence type="ECO:0000256" key="7">
    <source>
        <dbReference type="SAM" id="MobiDB-lite"/>
    </source>
</evidence>
<name>A0A7R9ABG2_9CRUS</name>
<dbReference type="GO" id="GO:0005730">
    <property type="term" value="C:nucleolus"/>
    <property type="evidence" value="ECO:0007669"/>
    <property type="project" value="UniProtKB-SubCell"/>
</dbReference>
<feature type="coiled-coil region" evidence="6">
    <location>
        <begin position="317"/>
        <end position="347"/>
    </location>
</feature>
<dbReference type="PANTHER" id="PTHR14211:SF7">
    <property type="entry name" value="RIBOSOME BIOGENESIS PROTEIN NOP53"/>
    <property type="match status" value="1"/>
</dbReference>
<evidence type="ECO:0000256" key="6">
    <source>
        <dbReference type="SAM" id="Coils"/>
    </source>
</evidence>
<dbReference type="GO" id="GO:0006364">
    <property type="term" value="P:rRNA processing"/>
    <property type="evidence" value="ECO:0007669"/>
    <property type="project" value="TreeGrafter"/>
</dbReference>
<dbReference type="PIRSF" id="PIRSF017302">
    <property type="entry name" value="Gltscr2"/>
    <property type="match status" value="1"/>
</dbReference>
<feature type="region of interest" description="Disordered" evidence="7">
    <location>
        <begin position="1"/>
        <end position="31"/>
    </location>
</feature>
<feature type="compositionally biased region" description="Basic residues" evidence="7">
    <location>
        <begin position="17"/>
        <end position="31"/>
    </location>
</feature>
<evidence type="ECO:0000256" key="3">
    <source>
        <dbReference type="ARBA" id="ARBA00022517"/>
    </source>
</evidence>
<evidence type="ECO:0000256" key="4">
    <source>
        <dbReference type="ARBA" id="ARBA00023242"/>
    </source>
</evidence>
<dbReference type="Pfam" id="PF07767">
    <property type="entry name" value="Nop53"/>
    <property type="match status" value="1"/>
</dbReference>
<keyword evidence="4 5" id="KW-0539">Nucleus</keyword>
<protein>
    <recommendedName>
        <fullName evidence="2 5">Ribosome biogenesis protein NOP53</fullName>
    </recommendedName>
</protein>
<accession>A0A7R9ABG2</accession>
<dbReference type="GO" id="GO:0005654">
    <property type="term" value="C:nucleoplasm"/>
    <property type="evidence" value="ECO:0007669"/>
    <property type="project" value="UniProtKB-SubCell"/>
</dbReference>
<sequence length="468" mass="55446">MDKLVKSMAETEEGIHSGKKRKYSKNKKKNWKRSDVTDVEEFLDAERQDERLGAGKLQTVPSDNLFIVENVLPEETQTPKNDASTRSKKVEIAVAKAYGHLRNVSEVIDPLKKRNRVRTPLERKGKLYALQERLRLAAGRLKLKERDALHQTQQYLKKRKVKLMEKKQKFEARNVWDTSDMPEEVKNMDKDLFKYTFIDKLKKVQPKRPYTITMKQTVLPSVELPLPGTSYNPSFEEHQELLQKALEVEIKKEKKLQKIERQTTLMFPTADKAPTEESKLLELSEGLFEEESEKPVQKVEAGETEEIYKAPIRDEDRKTRKRRRKEHQEKMKLLEAKQKKEERLKEAGVFRINAINRELKLRDQITKERIERRLKREAEKLKQPRVLSRFNYEEPDIELKLSEEVTGSLRELKPEGHLLADRFKSLQRRSIIEPRIKLRLRKKKMKRFEKRGHRKFGDEMVKKMETAL</sequence>
<dbReference type="OrthoDB" id="5072at2759"/>
<reference evidence="8" key="1">
    <citation type="submission" date="2020-11" db="EMBL/GenBank/DDBJ databases">
        <authorList>
            <person name="Tran Van P."/>
        </authorList>
    </citation>
    <scope>NUCLEOTIDE SEQUENCE</scope>
</reference>
<comment type="subcellular location">
    <subcellularLocation>
        <location evidence="5">Nucleus</location>
        <location evidence="5">Nucleolus</location>
    </subcellularLocation>
    <subcellularLocation>
        <location evidence="5">Nucleus</location>
        <location evidence="5">Nucleoplasm</location>
    </subcellularLocation>
</comment>
<gene>
    <name evidence="8" type="ORF">DSTB1V02_LOCUS10572</name>
</gene>
<evidence type="ECO:0000313" key="8">
    <source>
        <dbReference type="EMBL" id="CAD7250803.1"/>
    </source>
</evidence>
<proteinExistence type="inferred from homology"/>
<dbReference type="AlphaFoldDB" id="A0A7R9ABG2"/>
<evidence type="ECO:0000256" key="1">
    <source>
        <dbReference type="ARBA" id="ARBA00008838"/>
    </source>
</evidence>